<name>A0A507EAR8_9FUNG</name>
<feature type="compositionally biased region" description="Polar residues" evidence="1">
    <location>
        <begin position="218"/>
        <end position="227"/>
    </location>
</feature>
<reference evidence="3 4" key="1">
    <citation type="journal article" date="2019" name="Sci. Rep.">
        <title>Comparative genomics of chytrid fungi reveal insights into the obligate biotrophic and pathogenic lifestyle of Synchytrium endobioticum.</title>
        <authorList>
            <person name="van de Vossenberg B.T.L.H."/>
            <person name="Warris S."/>
            <person name="Nguyen H.D.T."/>
            <person name="van Gent-Pelzer M.P.E."/>
            <person name="Joly D.L."/>
            <person name="van de Geest H.C."/>
            <person name="Bonants P.J.M."/>
            <person name="Smith D.S."/>
            <person name="Levesque C.A."/>
            <person name="van der Lee T.A.J."/>
        </authorList>
    </citation>
    <scope>NUCLEOTIDE SEQUENCE [LARGE SCALE GENOMIC DNA]</scope>
    <source>
        <strain evidence="3 4">CBS 809.83</strain>
    </source>
</reference>
<keyword evidence="4" id="KW-1185">Reference proteome</keyword>
<evidence type="ECO:0000256" key="1">
    <source>
        <dbReference type="SAM" id="MobiDB-lite"/>
    </source>
</evidence>
<gene>
    <name evidence="3" type="ORF">PhCBS80983_g01243</name>
</gene>
<accession>A0A507EAR8</accession>
<evidence type="ECO:0000313" key="4">
    <source>
        <dbReference type="Proteomes" id="UP000318582"/>
    </source>
</evidence>
<evidence type="ECO:0000259" key="2">
    <source>
        <dbReference type="PROSITE" id="PS50969"/>
    </source>
</evidence>
<evidence type="ECO:0000313" key="3">
    <source>
        <dbReference type="EMBL" id="TPX61169.1"/>
    </source>
</evidence>
<protein>
    <recommendedName>
        <fullName evidence="2">FCP1 homology domain-containing protein</fullName>
    </recommendedName>
</protein>
<feature type="compositionally biased region" description="Basic residues" evidence="1">
    <location>
        <begin position="200"/>
        <end position="209"/>
    </location>
</feature>
<sequence length="439" mass="50012">MNYIARKDLRTIWQDQSVNAYGHWTEKNTILLDDTVGKAQFTPDNGLHLPTFTLLDKTFDCQNDTSLLSMIKYLRELREANPEDVRDYMKTHPAFHIGPDNTATEPTANFVISDEFDGKPLSSIPKTRPLLPPPAPDAATLEERLQRRAERRRRFERENSLVLGEGRITNDHYRALVRISKTGNAEDINLQSDPCSAGKSRSKGRRRKTAKDTERGYHTTTRPSSYDSPDDRTDYSCTNVTSRKHIRFNDEDDCQRDGEDAHLPWTEAKHSAPWISAGNSQPDYYPHSAHAGHSDWNSYSSGPAYANQTYYSDNRPYQGYYPSGSPQQMYPAEYQPASGGAYAYPAYPHQTPYPDNSCQGGATNTQQHSATYPNPYINHYAGYAQWTAPEQGQYTVGSAAYRKPEQQYQSNDHHPTHIKHKRRPSPYPNRPLDDAQKDR</sequence>
<dbReference type="Pfam" id="PF03031">
    <property type="entry name" value="NIF"/>
    <property type="match status" value="1"/>
</dbReference>
<comment type="caution">
    <text evidence="3">The sequence shown here is derived from an EMBL/GenBank/DDBJ whole genome shotgun (WGS) entry which is preliminary data.</text>
</comment>
<proteinExistence type="predicted"/>
<dbReference type="InterPro" id="IPR023214">
    <property type="entry name" value="HAD_sf"/>
</dbReference>
<dbReference type="EMBL" id="QEAQ01000009">
    <property type="protein sequence ID" value="TPX61169.1"/>
    <property type="molecule type" value="Genomic_DNA"/>
</dbReference>
<dbReference type="Proteomes" id="UP000318582">
    <property type="component" value="Unassembled WGS sequence"/>
</dbReference>
<dbReference type="AlphaFoldDB" id="A0A507EAR8"/>
<dbReference type="InterPro" id="IPR004274">
    <property type="entry name" value="FCP1_dom"/>
</dbReference>
<dbReference type="Gene3D" id="3.40.50.1000">
    <property type="entry name" value="HAD superfamily/HAD-like"/>
    <property type="match status" value="1"/>
</dbReference>
<feature type="region of interest" description="Disordered" evidence="1">
    <location>
        <begin position="187"/>
        <end position="237"/>
    </location>
</feature>
<feature type="domain" description="FCP1 homology" evidence="2">
    <location>
        <begin position="1"/>
        <end position="77"/>
    </location>
</feature>
<dbReference type="InterPro" id="IPR036412">
    <property type="entry name" value="HAD-like_sf"/>
</dbReference>
<dbReference type="STRING" id="109895.A0A507EAR8"/>
<dbReference type="SUPFAM" id="SSF56784">
    <property type="entry name" value="HAD-like"/>
    <property type="match status" value="1"/>
</dbReference>
<feature type="region of interest" description="Disordered" evidence="1">
    <location>
        <begin position="397"/>
        <end position="439"/>
    </location>
</feature>
<organism evidence="3 4">
    <name type="scientific">Powellomyces hirtus</name>
    <dbReference type="NCBI Taxonomy" id="109895"/>
    <lineage>
        <taxon>Eukaryota</taxon>
        <taxon>Fungi</taxon>
        <taxon>Fungi incertae sedis</taxon>
        <taxon>Chytridiomycota</taxon>
        <taxon>Chytridiomycota incertae sedis</taxon>
        <taxon>Chytridiomycetes</taxon>
        <taxon>Spizellomycetales</taxon>
        <taxon>Powellomycetaceae</taxon>
        <taxon>Powellomyces</taxon>
    </lineage>
</organism>
<dbReference type="PROSITE" id="PS50969">
    <property type="entry name" value="FCP1"/>
    <property type="match status" value="1"/>
</dbReference>